<accession>A0A514BSL7</accession>
<dbReference type="AlphaFoldDB" id="A0A514BSL7"/>
<evidence type="ECO:0000313" key="3">
    <source>
        <dbReference type="Proteomes" id="UP000317199"/>
    </source>
</evidence>
<organism evidence="2 3">
    <name type="scientific">Marilutibacter alkalisoli</name>
    <dbReference type="NCBI Taxonomy" id="2591633"/>
    <lineage>
        <taxon>Bacteria</taxon>
        <taxon>Pseudomonadati</taxon>
        <taxon>Pseudomonadota</taxon>
        <taxon>Gammaproteobacteria</taxon>
        <taxon>Lysobacterales</taxon>
        <taxon>Lysobacteraceae</taxon>
        <taxon>Marilutibacter</taxon>
    </lineage>
</organism>
<dbReference type="Proteomes" id="UP000317199">
    <property type="component" value="Chromosome"/>
</dbReference>
<keyword evidence="3" id="KW-1185">Reference proteome</keyword>
<dbReference type="KEGG" id="lyj:FKV23_09840"/>
<name>A0A514BSL7_9GAMM</name>
<proteinExistence type="predicted"/>
<dbReference type="RefSeq" id="WP_141623692.1">
    <property type="nucleotide sequence ID" value="NZ_CP041242.1"/>
</dbReference>
<feature type="signal peptide" evidence="1">
    <location>
        <begin position="1"/>
        <end position="19"/>
    </location>
</feature>
<sequence>MKCLLALLLVLPLSGCVLLPVDVGPAGKEWVCHKGKKTLELPPEAINAHLGHGDYRGPCR</sequence>
<feature type="chain" id="PRO_5021904366" description="Lipoprotein" evidence="1">
    <location>
        <begin position="20"/>
        <end position="60"/>
    </location>
</feature>
<protein>
    <recommendedName>
        <fullName evidence="4">Lipoprotein</fullName>
    </recommendedName>
</protein>
<dbReference type="OrthoDB" id="6026722at2"/>
<evidence type="ECO:0008006" key="4">
    <source>
        <dbReference type="Google" id="ProtNLM"/>
    </source>
</evidence>
<gene>
    <name evidence="2" type="ORF">FKV23_09840</name>
</gene>
<evidence type="ECO:0000256" key="1">
    <source>
        <dbReference type="SAM" id="SignalP"/>
    </source>
</evidence>
<reference evidence="2 3" key="1">
    <citation type="submission" date="2019-06" db="EMBL/GenBank/DDBJ databases">
        <title>Lysobacter alkalisoli sp. nov. isolated from saline-alkali soil.</title>
        <authorList>
            <person name="Sun J.-Q."/>
            <person name="Xu L."/>
        </authorList>
    </citation>
    <scope>NUCLEOTIDE SEQUENCE [LARGE SCALE GENOMIC DNA]</scope>
    <source>
        <strain evidence="2 3">SJ-36</strain>
    </source>
</reference>
<dbReference type="EMBL" id="CP041242">
    <property type="protein sequence ID" value="QDH70357.1"/>
    <property type="molecule type" value="Genomic_DNA"/>
</dbReference>
<evidence type="ECO:0000313" key="2">
    <source>
        <dbReference type="EMBL" id="QDH70357.1"/>
    </source>
</evidence>
<keyword evidence="1" id="KW-0732">Signal</keyword>